<dbReference type="GO" id="GO:0004379">
    <property type="term" value="F:glycylpeptide N-tetradecanoyltransferase activity"/>
    <property type="evidence" value="ECO:0007669"/>
    <property type="project" value="UniProtKB-EC"/>
</dbReference>
<feature type="domain" description="Glycylpeptide N-tetradecanoyltransferase C-terminal" evidence="9">
    <location>
        <begin position="271"/>
        <end position="454"/>
    </location>
</feature>
<dbReference type="Gene3D" id="3.40.630.170">
    <property type="match status" value="1"/>
</dbReference>
<dbReference type="InterPro" id="IPR022678">
    <property type="entry name" value="NMT_CS"/>
</dbReference>
<evidence type="ECO:0000313" key="11">
    <source>
        <dbReference type="Proteomes" id="UP000008068"/>
    </source>
</evidence>
<dbReference type="HOGENOM" id="CLU_022882_1_0_1"/>
<evidence type="ECO:0000259" key="8">
    <source>
        <dbReference type="Pfam" id="PF01233"/>
    </source>
</evidence>
<reference evidence="11" key="1">
    <citation type="submission" date="2011-07" db="EMBL/GenBank/DDBJ databases">
        <authorList>
            <consortium name="Caenorhabditis brenneri Sequencing and Analysis Consortium"/>
            <person name="Wilson R.K."/>
        </authorList>
    </citation>
    <scope>NUCLEOTIDE SEQUENCE [LARGE SCALE GENOMIC DNA]</scope>
    <source>
        <strain evidence="11">PB2801</strain>
    </source>
</reference>
<evidence type="ECO:0000256" key="6">
    <source>
        <dbReference type="RuleBase" id="RU004178"/>
    </source>
</evidence>
<keyword evidence="3 5" id="KW-0808">Transferase</keyword>
<dbReference type="PROSITE" id="PS00976">
    <property type="entry name" value="NMT_2"/>
    <property type="match status" value="1"/>
</dbReference>
<dbReference type="Pfam" id="PF01233">
    <property type="entry name" value="NMT"/>
    <property type="match status" value="1"/>
</dbReference>
<keyword evidence="4 5" id="KW-0012">Acyltransferase</keyword>
<dbReference type="STRING" id="135651.G0N7J2"/>
<evidence type="ECO:0000259" key="9">
    <source>
        <dbReference type="Pfam" id="PF02799"/>
    </source>
</evidence>
<dbReference type="FunCoup" id="G0N7J2">
    <property type="interactions" value="3779"/>
</dbReference>
<evidence type="ECO:0000256" key="7">
    <source>
        <dbReference type="SAM" id="MobiDB-lite"/>
    </source>
</evidence>
<evidence type="ECO:0000313" key="10">
    <source>
        <dbReference type="EMBL" id="EGT54697.1"/>
    </source>
</evidence>
<dbReference type="Proteomes" id="UP000008068">
    <property type="component" value="Unassembled WGS sequence"/>
</dbReference>
<dbReference type="Pfam" id="PF02799">
    <property type="entry name" value="NMT_C"/>
    <property type="match status" value="1"/>
</dbReference>
<dbReference type="EC" id="2.3.1.97" evidence="2 5"/>
<dbReference type="InterPro" id="IPR022677">
    <property type="entry name" value="NMT_C"/>
</dbReference>
<gene>
    <name evidence="10" type="ORF">CAEBREN_29829</name>
</gene>
<dbReference type="InterPro" id="IPR016181">
    <property type="entry name" value="Acyl_CoA_acyltransferase"/>
</dbReference>
<dbReference type="eggNOG" id="KOG2779">
    <property type="taxonomic scope" value="Eukaryota"/>
</dbReference>
<dbReference type="InterPro" id="IPR000903">
    <property type="entry name" value="NMT"/>
</dbReference>
<dbReference type="PANTHER" id="PTHR11377:SF5">
    <property type="entry name" value="GLYCYLPEPTIDE N-TETRADECANOYLTRANSFERASE"/>
    <property type="match status" value="1"/>
</dbReference>
<dbReference type="PANTHER" id="PTHR11377">
    <property type="entry name" value="N-MYRISTOYL TRANSFERASE"/>
    <property type="match status" value="1"/>
</dbReference>
<dbReference type="InterPro" id="IPR022676">
    <property type="entry name" value="NMT_N"/>
</dbReference>
<sequence length="460" mass="52115">MVHGHSHDGAPCQGHGHDHGHGHGHDHEGAGGSSHRSPQDVAMLVEQLRLAGVDVSTLPNIPTAPRDMDEARNKSYQFWSTQPVPQMDELVPADVNCAIEENIPLDKVRAEPFSLPTGFRWSNVDLNDEAQLNELYNLLTKNYVEDDDSMFRFDYSAPFLKWALQVPGHRPEWHCGVRADSNNRLLAFIGAVPQVVRVYDKTVKMVEINFLCVHKNLRSRRVAPVLIREITRRVNITGIFQAAFTAGIVIPKPVSVCRYYHRSLNPRKLIDVRFSHLSQKMTMARTIKLYKLPEETVTRNLREMTQSDVPQVFKLLTNSLKQYSLAPVFSDDQELAHALIPRKGVVYSYVAENHNGKITDLVSFYSLPSTVMGHTNHKAIYAAYLFYYVAGSVSVKQLLNDALILANKEKFDVFNALDLMHNEKVFSDLKFGKGDGNLQYYLYNWKCADMKPSQIGLVLQ</sequence>
<dbReference type="PIRSF" id="PIRSF015892">
    <property type="entry name" value="N-myristl_transf"/>
    <property type="match status" value="1"/>
</dbReference>
<keyword evidence="11" id="KW-1185">Reference proteome</keyword>
<dbReference type="AlphaFoldDB" id="G0N7J2"/>
<organism evidence="11">
    <name type="scientific">Caenorhabditis brenneri</name>
    <name type="common">Nematode worm</name>
    <dbReference type="NCBI Taxonomy" id="135651"/>
    <lineage>
        <taxon>Eukaryota</taxon>
        <taxon>Metazoa</taxon>
        <taxon>Ecdysozoa</taxon>
        <taxon>Nematoda</taxon>
        <taxon>Chromadorea</taxon>
        <taxon>Rhabditida</taxon>
        <taxon>Rhabditina</taxon>
        <taxon>Rhabditomorpha</taxon>
        <taxon>Rhabditoidea</taxon>
        <taxon>Rhabditidae</taxon>
        <taxon>Peloderinae</taxon>
        <taxon>Caenorhabditis</taxon>
    </lineage>
</organism>
<feature type="compositionally biased region" description="Basic and acidic residues" evidence="7">
    <location>
        <begin position="15"/>
        <end position="29"/>
    </location>
</feature>
<evidence type="ECO:0000256" key="1">
    <source>
        <dbReference type="ARBA" id="ARBA00009469"/>
    </source>
</evidence>
<comment type="function">
    <text evidence="5">Adds a myristoyl group to the N-terminal glycine residue of certain cellular proteins.</text>
</comment>
<comment type="similarity">
    <text evidence="1 6">Belongs to the NMT family.</text>
</comment>
<name>G0N7J2_CAEBE</name>
<dbReference type="FunFam" id="3.40.630.170:FF:000001">
    <property type="entry name" value="Glycylpeptide N-tetradecanoyltransferase"/>
    <property type="match status" value="1"/>
</dbReference>
<feature type="domain" description="Glycylpeptide N-tetradecanoyltransferase N-terminal" evidence="8">
    <location>
        <begin position="99"/>
        <end position="257"/>
    </location>
</feature>
<accession>G0N7J2</accession>
<dbReference type="OrthoDB" id="60315at2759"/>
<proteinExistence type="inferred from homology"/>
<feature type="region of interest" description="Disordered" evidence="7">
    <location>
        <begin position="1"/>
        <end position="38"/>
    </location>
</feature>
<dbReference type="PROSITE" id="PS00975">
    <property type="entry name" value="NMT_1"/>
    <property type="match status" value="1"/>
</dbReference>
<evidence type="ECO:0000256" key="5">
    <source>
        <dbReference type="RuleBase" id="RU000586"/>
    </source>
</evidence>
<evidence type="ECO:0000256" key="4">
    <source>
        <dbReference type="ARBA" id="ARBA00023315"/>
    </source>
</evidence>
<dbReference type="GO" id="GO:0005737">
    <property type="term" value="C:cytoplasm"/>
    <property type="evidence" value="ECO:0007669"/>
    <property type="project" value="TreeGrafter"/>
</dbReference>
<protein>
    <recommendedName>
        <fullName evidence="2 5">Glycylpeptide N-tetradecanoyltransferase</fullName>
        <ecNumber evidence="2 5">2.3.1.97</ecNumber>
    </recommendedName>
</protein>
<dbReference type="SUPFAM" id="SSF55729">
    <property type="entry name" value="Acyl-CoA N-acyltransferases (Nat)"/>
    <property type="match status" value="2"/>
</dbReference>
<comment type="catalytic activity">
    <reaction evidence="5">
        <text>N-terminal glycyl-[protein] + tetradecanoyl-CoA = N-tetradecanoylglycyl-[protein] + CoA + H(+)</text>
        <dbReference type="Rhea" id="RHEA:15521"/>
        <dbReference type="Rhea" id="RHEA-COMP:12666"/>
        <dbReference type="Rhea" id="RHEA-COMP:12667"/>
        <dbReference type="ChEBI" id="CHEBI:15378"/>
        <dbReference type="ChEBI" id="CHEBI:57287"/>
        <dbReference type="ChEBI" id="CHEBI:57385"/>
        <dbReference type="ChEBI" id="CHEBI:64723"/>
        <dbReference type="ChEBI" id="CHEBI:133050"/>
        <dbReference type="EC" id="2.3.1.97"/>
    </reaction>
</comment>
<evidence type="ECO:0000256" key="3">
    <source>
        <dbReference type="ARBA" id="ARBA00022679"/>
    </source>
</evidence>
<dbReference type="EMBL" id="GL379847">
    <property type="protein sequence ID" value="EGT54697.1"/>
    <property type="molecule type" value="Genomic_DNA"/>
</dbReference>
<evidence type="ECO:0000256" key="2">
    <source>
        <dbReference type="ARBA" id="ARBA00012923"/>
    </source>
</evidence>
<dbReference type="InParanoid" id="G0N7J2"/>